<dbReference type="Proteomes" id="UP000317243">
    <property type="component" value="Unassembled WGS sequence"/>
</dbReference>
<accession>A0A5C5WLR4</accession>
<feature type="region of interest" description="Disordered" evidence="1">
    <location>
        <begin position="324"/>
        <end position="364"/>
    </location>
</feature>
<feature type="region of interest" description="Disordered" evidence="1">
    <location>
        <begin position="382"/>
        <end position="413"/>
    </location>
</feature>
<dbReference type="EMBL" id="SIHI01000012">
    <property type="protein sequence ID" value="TWT51610.1"/>
    <property type="molecule type" value="Genomic_DNA"/>
</dbReference>
<protein>
    <recommendedName>
        <fullName evidence="4">SGNH hydrolase-type esterase domain-containing protein</fullName>
    </recommendedName>
</protein>
<dbReference type="RefSeq" id="WP_146510947.1">
    <property type="nucleotide sequence ID" value="NZ_SIHI01000012.1"/>
</dbReference>
<reference evidence="2 3" key="1">
    <citation type="submission" date="2019-02" db="EMBL/GenBank/DDBJ databases">
        <title>Deep-cultivation of Planctomycetes and their phenomic and genomic characterization uncovers novel biology.</title>
        <authorList>
            <person name="Wiegand S."/>
            <person name="Jogler M."/>
            <person name="Boedeker C."/>
            <person name="Pinto D."/>
            <person name="Vollmers J."/>
            <person name="Rivas-Marin E."/>
            <person name="Kohn T."/>
            <person name="Peeters S.H."/>
            <person name="Heuer A."/>
            <person name="Rast P."/>
            <person name="Oberbeckmann S."/>
            <person name="Bunk B."/>
            <person name="Jeske O."/>
            <person name="Meyerdierks A."/>
            <person name="Storesund J.E."/>
            <person name="Kallscheuer N."/>
            <person name="Luecker S."/>
            <person name="Lage O.M."/>
            <person name="Pohl T."/>
            <person name="Merkel B.J."/>
            <person name="Hornburger P."/>
            <person name="Mueller R.-W."/>
            <person name="Bruemmer F."/>
            <person name="Labrenz M."/>
            <person name="Spormann A.M."/>
            <person name="Op Den Camp H."/>
            <person name="Overmann J."/>
            <person name="Amann R."/>
            <person name="Jetten M.S.M."/>
            <person name="Mascher T."/>
            <person name="Medema M.H."/>
            <person name="Devos D.P."/>
            <person name="Kaster A.-K."/>
            <person name="Ovreas L."/>
            <person name="Rohde M."/>
            <person name="Galperin M.Y."/>
            <person name="Jogler C."/>
        </authorList>
    </citation>
    <scope>NUCLEOTIDE SEQUENCE [LARGE SCALE GENOMIC DNA]</scope>
    <source>
        <strain evidence="2 3">KOR42</strain>
    </source>
</reference>
<proteinExistence type="predicted"/>
<evidence type="ECO:0008006" key="4">
    <source>
        <dbReference type="Google" id="ProtNLM"/>
    </source>
</evidence>
<evidence type="ECO:0000313" key="3">
    <source>
        <dbReference type="Proteomes" id="UP000317243"/>
    </source>
</evidence>
<feature type="compositionally biased region" description="Low complexity" evidence="1">
    <location>
        <begin position="386"/>
        <end position="401"/>
    </location>
</feature>
<comment type="caution">
    <text evidence="2">The sequence shown here is derived from an EMBL/GenBank/DDBJ whole genome shotgun (WGS) entry which is preliminary data.</text>
</comment>
<organism evidence="2 3">
    <name type="scientific">Thalassoglobus neptunius</name>
    <dbReference type="NCBI Taxonomy" id="1938619"/>
    <lineage>
        <taxon>Bacteria</taxon>
        <taxon>Pseudomonadati</taxon>
        <taxon>Planctomycetota</taxon>
        <taxon>Planctomycetia</taxon>
        <taxon>Planctomycetales</taxon>
        <taxon>Planctomycetaceae</taxon>
        <taxon>Thalassoglobus</taxon>
    </lineage>
</organism>
<feature type="compositionally biased region" description="Low complexity" evidence="1">
    <location>
        <begin position="326"/>
        <end position="349"/>
    </location>
</feature>
<dbReference type="OrthoDB" id="208619at2"/>
<feature type="compositionally biased region" description="Basic and acidic residues" evidence="1">
    <location>
        <begin position="350"/>
        <end position="360"/>
    </location>
</feature>
<evidence type="ECO:0000313" key="2">
    <source>
        <dbReference type="EMBL" id="TWT51610.1"/>
    </source>
</evidence>
<gene>
    <name evidence="2" type="ORF">KOR42_34980</name>
</gene>
<evidence type="ECO:0000256" key="1">
    <source>
        <dbReference type="SAM" id="MobiDB-lite"/>
    </source>
</evidence>
<keyword evidence="3" id="KW-1185">Reference proteome</keyword>
<dbReference type="AlphaFoldDB" id="A0A5C5WLR4"/>
<name>A0A5C5WLR4_9PLAN</name>
<dbReference type="SUPFAM" id="SSF52266">
    <property type="entry name" value="SGNH hydrolase"/>
    <property type="match status" value="1"/>
</dbReference>
<sequence length="413" mass="44771">MFRSIARSLMRFVAACVLLVLILCAGEVWLRSQRVRTALSEQPPSTVQLTRPNTTTYLEVIPLIEQTVGDPSANQFTIRTNEYGLRGESVTVPKPEGVYRILCLGADDVFGSTIREEETVAGQLQTMFQQAGLNHVEVLNGGCPGSGPLTNYLRLRQSLMILKPDLVIYTLSPSDLPKDSDLTGGLTLCENGHPAFARHPTCSADQENLLATLTEEFVIASWLSENSAAITGFDAPAKSSTRPVVPKDLELGISAFLEMQDLLAAFDCKLLVSILPKNSAEPATGEKVPEPARELTARLQQAITDLQLEHNLFVDAQSGATNDAISLSDPSLSDPSLSDPSLSDPSLSDPSKDEPSKDEPTSAEQMAVYTHRLGTFLATHFSDALRNPTPRNTTPPARFPTELTDPGFSPLIR</sequence>